<dbReference type="Proteomes" id="UP000192050">
    <property type="component" value="Chromosome"/>
</dbReference>
<dbReference type="OrthoDB" id="350054at2157"/>
<dbReference type="GeneID" id="42785075"/>
<gene>
    <name evidence="1" type="ORF">FAD_0963</name>
</gene>
<accession>A0A1V0N432</accession>
<evidence type="ECO:0000313" key="1">
    <source>
        <dbReference type="EMBL" id="ARD84845.1"/>
    </source>
</evidence>
<reference evidence="1 2" key="1">
    <citation type="submission" date="2011-10" db="EMBL/GenBank/DDBJ databases">
        <title>Metabolic and evolutionary patterns in the extreme acidophile Ferroplasma acidiphilum.</title>
        <authorList>
            <person name="Golyshina O.V."/>
            <person name="Kozyavkin S.A."/>
            <person name="Tatusov R.L."/>
            <person name="Slesarev A.I."/>
            <person name="Golyshin P.N."/>
        </authorList>
    </citation>
    <scope>NUCLEOTIDE SEQUENCE [LARGE SCALE GENOMIC DNA]</scope>
    <source>
        <strain evidence="2">Y</strain>
    </source>
</reference>
<proteinExistence type="predicted"/>
<dbReference type="KEGG" id="fai:FAD_0963"/>
<sequence>MLTGLSYEPFYYGLESALSLLNLWEQETNPVIITPLHIRTGMMQYEGRNYIVRRISREMFFGYQYLKYYDFYIPVSCLEKTLIDLVYYNEKLPEYLV</sequence>
<organism evidence="1 2">
    <name type="scientific">Ferroplasma acidiphilum</name>
    <dbReference type="NCBI Taxonomy" id="74969"/>
    <lineage>
        <taxon>Archaea</taxon>
        <taxon>Methanobacteriati</taxon>
        <taxon>Thermoplasmatota</taxon>
        <taxon>Thermoplasmata</taxon>
        <taxon>Thermoplasmatales</taxon>
        <taxon>Ferroplasmaceae</taxon>
        <taxon>Ferroplasma</taxon>
    </lineage>
</organism>
<dbReference type="EMBL" id="CP015363">
    <property type="protein sequence ID" value="ARD84845.1"/>
    <property type="molecule type" value="Genomic_DNA"/>
</dbReference>
<dbReference type="RefSeq" id="WP_155951127.1">
    <property type="nucleotide sequence ID" value="NZ_CP015363.1"/>
</dbReference>
<name>A0A1V0N432_9ARCH</name>
<dbReference type="STRING" id="74969.FAD_0963"/>
<evidence type="ECO:0000313" key="2">
    <source>
        <dbReference type="Proteomes" id="UP000192050"/>
    </source>
</evidence>
<keyword evidence="2" id="KW-1185">Reference proteome</keyword>
<dbReference type="AlphaFoldDB" id="A0A1V0N432"/>
<protein>
    <submittedName>
        <fullName evidence="1">Uncharacterized protein</fullName>
    </submittedName>
</protein>